<dbReference type="Pfam" id="PF13489">
    <property type="entry name" value="Methyltransf_23"/>
    <property type="match status" value="1"/>
</dbReference>
<reference evidence="1" key="1">
    <citation type="journal article" date="2020" name="Stud. Mycol.">
        <title>101 Dothideomycetes genomes: a test case for predicting lifestyles and emergence of pathogens.</title>
        <authorList>
            <person name="Haridas S."/>
            <person name="Albert R."/>
            <person name="Binder M."/>
            <person name="Bloem J."/>
            <person name="Labutti K."/>
            <person name="Salamov A."/>
            <person name="Andreopoulos B."/>
            <person name="Baker S."/>
            <person name="Barry K."/>
            <person name="Bills G."/>
            <person name="Bluhm B."/>
            <person name="Cannon C."/>
            <person name="Castanera R."/>
            <person name="Culley D."/>
            <person name="Daum C."/>
            <person name="Ezra D."/>
            <person name="Gonzalez J."/>
            <person name="Henrissat B."/>
            <person name="Kuo A."/>
            <person name="Liang C."/>
            <person name="Lipzen A."/>
            <person name="Lutzoni F."/>
            <person name="Magnuson J."/>
            <person name="Mondo S."/>
            <person name="Nolan M."/>
            <person name="Ohm R."/>
            <person name="Pangilinan J."/>
            <person name="Park H.-J."/>
            <person name="Ramirez L."/>
            <person name="Alfaro M."/>
            <person name="Sun H."/>
            <person name="Tritt A."/>
            <person name="Yoshinaga Y."/>
            <person name="Zwiers L.-H."/>
            <person name="Turgeon B."/>
            <person name="Goodwin S."/>
            <person name="Spatafora J."/>
            <person name="Crous P."/>
            <person name="Grigoriev I."/>
        </authorList>
    </citation>
    <scope>NUCLEOTIDE SEQUENCE</scope>
    <source>
        <strain evidence="1">CBS 107.79</strain>
    </source>
</reference>
<dbReference type="CDD" id="cd02440">
    <property type="entry name" value="AdoMet_MTases"/>
    <property type="match status" value="1"/>
</dbReference>
<sequence length="275" mass="31491">MKCYSPVLADLQHQMWVLTFDGRLHTTPLSPRIDSVLDVGTGTGTWAETIAHAFPTAKVIATDLILPPRKDGTPPNLHYTQHNADDLEWTLFRDSQFDFIHTRMMTSGIRDWPAFRANCFRHLKPGGNLEIIDVSHPLRSADERYDCKENSALINFVHVAGKSWRNDGFDYHIAKKQIAGLREVGFEDVEETVYRWPIGSWSEEEREKKLGRLSLSNTEKFLTLRGPHILTNKGFMSKGAADKVLDAAKDDFFKTNERKYYYVMKVHTARKPAQP</sequence>
<dbReference type="EMBL" id="ML976740">
    <property type="protein sequence ID" value="KAF1966837.1"/>
    <property type="molecule type" value="Genomic_DNA"/>
</dbReference>
<organism evidence="1 2">
    <name type="scientific">Bimuria novae-zelandiae CBS 107.79</name>
    <dbReference type="NCBI Taxonomy" id="1447943"/>
    <lineage>
        <taxon>Eukaryota</taxon>
        <taxon>Fungi</taxon>
        <taxon>Dikarya</taxon>
        <taxon>Ascomycota</taxon>
        <taxon>Pezizomycotina</taxon>
        <taxon>Dothideomycetes</taxon>
        <taxon>Pleosporomycetidae</taxon>
        <taxon>Pleosporales</taxon>
        <taxon>Massarineae</taxon>
        <taxon>Didymosphaeriaceae</taxon>
        <taxon>Bimuria</taxon>
    </lineage>
</organism>
<keyword evidence="1" id="KW-0489">Methyltransferase</keyword>
<gene>
    <name evidence="1" type="ORF">BU23DRAFT_309886</name>
</gene>
<protein>
    <submittedName>
        <fullName evidence="1">S-adenosyl-L-methionine-dependent methyltransferase</fullName>
    </submittedName>
</protein>
<dbReference type="GO" id="GO:0032259">
    <property type="term" value="P:methylation"/>
    <property type="evidence" value="ECO:0007669"/>
    <property type="project" value="UniProtKB-KW"/>
</dbReference>
<dbReference type="PANTHER" id="PTHR43591:SF105">
    <property type="entry name" value="METHYLTRANSFERASE DOMAIN-CONTAINING PROTEIN-RELATED"/>
    <property type="match status" value="1"/>
</dbReference>
<accession>A0A6A5V0K6</accession>
<keyword evidence="1" id="KW-0808">Transferase</keyword>
<evidence type="ECO:0000313" key="2">
    <source>
        <dbReference type="Proteomes" id="UP000800036"/>
    </source>
</evidence>
<evidence type="ECO:0000313" key="1">
    <source>
        <dbReference type="EMBL" id="KAF1966837.1"/>
    </source>
</evidence>
<dbReference type="GO" id="GO:0008168">
    <property type="term" value="F:methyltransferase activity"/>
    <property type="evidence" value="ECO:0007669"/>
    <property type="project" value="UniProtKB-KW"/>
</dbReference>
<dbReference type="Proteomes" id="UP000800036">
    <property type="component" value="Unassembled WGS sequence"/>
</dbReference>
<dbReference type="Gene3D" id="3.40.50.150">
    <property type="entry name" value="Vaccinia Virus protein VP39"/>
    <property type="match status" value="1"/>
</dbReference>
<dbReference type="OrthoDB" id="2013972at2759"/>
<dbReference type="SUPFAM" id="SSF53335">
    <property type="entry name" value="S-adenosyl-L-methionine-dependent methyltransferases"/>
    <property type="match status" value="1"/>
</dbReference>
<dbReference type="AlphaFoldDB" id="A0A6A5V0K6"/>
<dbReference type="PANTHER" id="PTHR43591">
    <property type="entry name" value="METHYLTRANSFERASE"/>
    <property type="match status" value="1"/>
</dbReference>
<keyword evidence="2" id="KW-1185">Reference proteome</keyword>
<proteinExistence type="predicted"/>
<name>A0A6A5V0K6_9PLEO</name>
<dbReference type="InterPro" id="IPR029063">
    <property type="entry name" value="SAM-dependent_MTases_sf"/>
</dbReference>